<reference evidence="1 2" key="1">
    <citation type="submission" date="2023-10" db="EMBL/GenBank/DDBJ databases">
        <title>Characteristics and mechanism of a salt-tolerant marine origin heterotrophic nitrifying- aerobic denitrifying bacteria Marinobacter xestospongiae HN1.</title>
        <authorList>
            <person name="Qi R."/>
        </authorList>
    </citation>
    <scope>NUCLEOTIDE SEQUENCE [LARGE SCALE GENOMIC DNA]</scope>
    <source>
        <strain evidence="1 2">HN1</strain>
    </source>
</reference>
<evidence type="ECO:0008006" key="3">
    <source>
        <dbReference type="Google" id="ProtNLM"/>
    </source>
</evidence>
<protein>
    <recommendedName>
        <fullName evidence="3">PRC-barrel domain-containing protein</fullName>
    </recommendedName>
</protein>
<dbReference type="EMBL" id="JAWIIJ010000025">
    <property type="protein sequence ID" value="MDV2081078.1"/>
    <property type="molecule type" value="Genomic_DNA"/>
</dbReference>
<dbReference type="Proteomes" id="UP001269819">
    <property type="component" value="Unassembled WGS sequence"/>
</dbReference>
<comment type="caution">
    <text evidence="1">The sequence shown here is derived from an EMBL/GenBank/DDBJ whole genome shotgun (WGS) entry which is preliminary data.</text>
</comment>
<evidence type="ECO:0000313" key="1">
    <source>
        <dbReference type="EMBL" id="MDV2081078.1"/>
    </source>
</evidence>
<proteinExistence type="predicted"/>
<keyword evidence="2" id="KW-1185">Reference proteome</keyword>
<evidence type="ECO:0000313" key="2">
    <source>
        <dbReference type="Proteomes" id="UP001269819"/>
    </source>
</evidence>
<name>A0ABU3W3H2_9GAMM</name>
<accession>A0ABU3W3H2</accession>
<dbReference type="RefSeq" id="WP_316975373.1">
    <property type="nucleotide sequence ID" value="NZ_JAWIIJ010000025.1"/>
</dbReference>
<gene>
    <name evidence="1" type="ORF">RYS15_20500</name>
</gene>
<sequence length="250" mass="28301">MYRRDGCWVAGHYRNNSWVEGHYRSGSTVHGYIPELDIKGAAAKSSANKLHAALMHGSITFKTDCWWCGDEVYFHRDESGGSVLFDKLGPPWPIHPCWDKYSEYRHLAIEQALARQSEAISGQENIKAKEIVGEQKALVIEGMLLGYLPTVRISLKNESEYMGYVSDVVVDFAGELYRIYVEERVRELTYRCSIVRFSCSVTKRGSGYVLFAEAAGPLYPVHDVAEVRASISGRTLCASNWVRRLLQPRQ</sequence>
<organism evidence="1 2">
    <name type="scientific">Marinobacter xestospongiae</name>
    <dbReference type="NCBI Taxonomy" id="994319"/>
    <lineage>
        <taxon>Bacteria</taxon>
        <taxon>Pseudomonadati</taxon>
        <taxon>Pseudomonadota</taxon>
        <taxon>Gammaproteobacteria</taxon>
        <taxon>Pseudomonadales</taxon>
        <taxon>Marinobacteraceae</taxon>
        <taxon>Marinobacter</taxon>
    </lineage>
</organism>